<dbReference type="RefSeq" id="WP_190618604.1">
    <property type="nucleotide sequence ID" value="NZ_CP061538.1"/>
</dbReference>
<keyword evidence="3" id="KW-1185">Reference proteome</keyword>
<evidence type="ECO:0000259" key="1">
    <source>
        <dbReference type="Pfam" id="PF02557"/>
    </source>
</evidence>
<dbReference type="InterPro" id="IPR009045">
    <property type="entry name" value="Zn_M74/Hedgehog-like"/>
</dbReference>
<dbReference type="InterPro" id="IPR003709">
    <property type="entry name" value="VanY-like_core_dom"/>
</dbReference>
<sequence length="81" mass="9707">MCRHSTVCFADSPEAQWLAKNAHRFGFILRFPYGKHEITRYWIESWHYRHIGESEAQRYQNADAASLEEWWGFEPAPQYLS</sequence>
<protein>
    <submittedName>
        <fullName evidence="2">D-alanyl-D-alanine carboxypeptidase family protein</fullName>
    </submittedName>
</protein>
<dbReference type="Gene3D" id="3.30.1380.10">
    <property type="match status" value="1"/>
</dbReference>
<keyword evidence="2" id="KW-0121">Carboxypeptidase</keyword>
<dbReference type="PANTHER" id="PTHR34385">
    <property type="entry name" value="D-ALANYL-D-ALANINE CARBOXYPEPTIDASE"/>
    <property type="match status" value="1"/>
</dbReference>
<name>A0A7H2BMQ6_9MICC</name>
<gene>
    <name evidence="2" type="ORF">IDM48_03295</name>
</gene>
<dbReference type="InterPro" id="IPR052179">
    <property type="entry name" value="DD-CPase-like"/>
</dbReference>
<reference evidence="2 3" key="1">
    <citation type="submission" date="2020-09" db="EMBL/GenBank/DDBJ databases">
        <title>Investigation of environmental microbe.</title>
        <authorList>
            <person name="Ou Y."/>
            <person name="Kang Q."/>
        </authorList>
    </citation>
    <scope>NUCLEOTIDE SEQUENCE [LARGE SCALE GENOMIC DNA]</scope>
    <source>
        <strain evidence="2 3">KJZ-9</strain>
    </source>
</reference>
<organism evidence="2 3">
    <name type="scientific">Rothia amarae</name>
    <dbReference type="NCBI Taxonomy" id="169480"/>
    <lineage>
        <taxon>Bacteria</taxon>
        <taxon>Bacillati</taxon>
        <taxon>Actinomycetota</taxon>
        <taxon>Actinomycetes</taxon>
        <taxon>Micrococcales</taxon>
        <taxon>Micrococcaceae</taxon>
        <taxon>Rothia</taxon>
    </lineage>
</organism>
<accession>A0A7H2BMQ6</accession>
<dbReference type="Pfam" id="PF02557">
    <property type="entry name" value="VanY"/>
    <property type="match status" value="1"/>
</dbReference>
<evidence type="ECO:0000313" key="3">
    <source>
        <dbReference type="Proteomes" id="UP000516421"/>
    </source>
</evidence>
<feature type="domain" description="D-alanyl-D-alanine carboxypeptidase-like core" evidence="1">
    <location>
        <begin position="7"/>
        <end position="52"/>
    </location>
</feature>
<dbReference type="SUPFAM" id="SSF55166">
    <property type="entry name" value="Hedgehog/DD-peptidase"/>
    <property type="match status" value="1"/>
</dbReference>
<dbReference type="AlphaFoldDB" id="A0A7H2BMQ6"/>
<dbReference type="GO" id="GO:0006508">
    <property type="term" value="P:proteolysis"/>
    <property type="evidence" value="ECO:0007669"/>
    <property type="project" value="InterPro"/>
</dbReference>
<dbReference type="EMBL" id="CP061538">
    <property type="protein sequence ID" value="QNV40952.1"/>
    <property type="molecule type" value="Genomic_DNA"/>
</dbReference>
<dbReference type="GO" id="GO:0004180">
    <property type="term" value="F:carboxypeptidase activity"/>
    <property type="evidence" value="ECO:0007669"/>
    <property type="project" value="UniProtKB-KW"/>
</dbReference>
<keyword evidence="2" id="KW-0378">Hydrolase</keyword>
<evidence type="ECO:0000313" key="2">
    <source>
        <dbReference type="EMBL" id="QNV40952.1"/>
    </source>
</evidence>
<dbReference type="PANTHER" id="PTHR34385:SF1">
    <property type="entry name" value="PEPTIDOGLYCAN L-ALANYL-D-GLUTAMATE ENDOPEPTIDASE CWLK"/>
    <property type="match status" value="1"/>
</dbReference>
<dbReference type="KEGG" id="rama:IDM48_03295"/>
<proteinExistence type="predicted"/>
<keyword evidence="2" id="KW-0645">Protease</keyword>
<dbReference type="Proteomes" id="UP000516421">
    <property type="component" value="Chromosome"/>
</dbReference>